<name>A0ABW2SQ32_9ACTO</name>
<keyword evidence="3" id="KW-1185">Reference proteome</keyword>
<comment type="caution">
    <text evidence="2">The sequence shown here is derived from an EMBL/GenBank/DDBJ whole genome shotgun (WGS) entry which is preliminary data.</text>
</comment>
<dbReference type="InterPro" id="IPR010147">
    <property type="entry name" value="CRISPR-assoc_prot_CasD"/>
</dbReference>
<dbReference type="InterPro" id="IPR021124">
    <property type="entry name" value="CRISPR-assoc_prot_Cas5"/>
</dbReference>
<proteinExistence type="predicted"/>
<evidence type="ECO:0000313" key="2">
    <source>
        <dbReference type="EMBL" id="MFC7581989.1"/>
    </source>
</evidence>
<keyword evidence="1" id="KW-0051">Antiviral defense</keyword>
<dbReference type="NCBIfam" id="TIGR02593">
    <property type="entry name" value="CRISPR_cas5"/>
    <property type="match status" value="1"/>
</dbReference>
<gene>
    <name evidence="2" type="primary">cas5e</name>
    <name evidence="2" type="ORF">ACFQWG_12365</name>
</gene>
<evidence type="ECO:0000256" key="1">
    <source>
        <dbReference type="ARBA" id="ARBA00023118"/>
    </source>
</evidence>
<organism evidence="2 3">
    <name type="scientific">Schaalia naturae</name>
    <dbReference type="NCBI Taxonomy" id="635203"/>
    <lineage>
        <taxon>Bacteria</taxon>
        <taxon>Bacillati</taxon>
        <taxon>Actinomycetota</taxon>
        <taxon>Actinomycetes</taxon>
        <taxon>Actinomycetales</taxon>
        <taxon>Actinomycetaceae</taxon>
        <taxon>Schaalia</taxon>
    </lineage>
</organism>
<dbReference type="Gene3D" id="3.30.70.2660">
    <property type="match status" value="1"/>
</dbReference>
<protein>
    <submittedName>
        <fullName evidence="2">Type I-E CRISPR-associated protein Cas5/CasD</fullName>
    </submittedName>
</protein>
<evidence type="ECO:0000313" key="3">
    <source>
        <dbReference type="Proteomes" id="UP001596527"/>
    </source>
</evidence>
<sequence length="241" mass="26924">MSSILVLRLAGPMQSWGSTSRFTRRSTEAFPTKSGIVGLLAAAQGRRRVDPIEDLAGLRFAARIDQPGEILRDFHTAHRGEVSMPLSQRYYVSDAVFTAFVEASDEMIGTLVDALCHPVFPLYLGRRACPPTMPLFLETKQTSLADAVDTVEWQAARFHRLQFRSDATVRLRVVADAGTFPTERVTSTHMLQDVPESFDSERRRYALRAVEEATAEIANPEFEEQQIVSVRDGEHDPMGVL</sequence>
<dbReference type="NCBIfam" id="TIGR01868">
    <property type="entry name" value="casD_Cas5e"/>
    <property type="match status" value="1"/>
</dbReference>
<dbReference type="Pfam" id="PF09704">
    <property type="entry name" value="Cas_Cas5d"/>
    <property type="match status" value="1"/>
</dbReference>
<dbReference type="EMBL" id="JBHTEF010000001">
    <property type="protein sequence ID" value="MFC7581989.1"/>
    <property type="molecule type" value="Genomic_DNA"/>
</dbReference>
<dbReference type="InterPro" id="IPR013422">
    <property type="entry name" value="CRISPR-assoc_prot_Cas5_N"/>
</dbReference>
<dbReference type="RefSeq" id="WP_380975756.1">
    <property type="nucleotide sequence ID" value="NZ_JBHTEF010000001.1"/>
</dbReference>
<accession>A0ABW2SQ32</accession>
<dbReference type="Proteomes" id="UP001596527">
    <property type="component" value="Unassembled WGS sequence"/>
</dbReference>
<dbReference type="CDD" id="cd09645">
    <property type="entry name" value="Cas5_I-E"/>
    <property type="match status" value="1"/>
</dbReference>
<reference evidence="3" key="1">
    <citation type="journal article" date="2019" name="Int. J. Syst. Evol. Microbiol.">
        <title>The Global Catalogue of Microorganisms (GCM) 10K type strain sequencing project: providing services to taxonomists for standard genome sequencing and annotation.</title>
        <authorList>
            <consortium name="The Broad Institute Genomics Platform"/>
            <consortium name="The Broad Institute Genome Sequencing Center for Infectious Disease"/>
            <person name="Wu L."/>
            <person name="Ma J."/>
        </authorList>
    </citation>
    <scope>NUCLEOTIDE SEQUENCE [LARGE SCALE GENOMIC DNA]</scope>
    <source>
        <strain evidence="3">CCUG 56698</strain>
    </source>
</reference>